<accession>A0A922HY99</accession>
<organism evidence="1 2">
    <name type="scientific">Dermatophagoides farinae</name>
    <name type="common">American house dust mite</name>
    <dbReference type="NCBI Taxonomy" id="6954"/>
    <lineage>
        <taxon>Eukaryota</taxon>
        <taxon>Metazoa</taxon>
        <taxon>Ecdysozoa</taxon>
        <taxon>Arthropoda</taxon>
        <taxon>Chelicerata</taxon>
        <taxon>Arachnida</taxon>
        <taxon>Acari</taxon>
        <taxon>Acariformes</taxon>
        <taxon>Sarcoptiformes</taxon>
        <taxon>Astigmata</taxon>
        <taxon>Psoroptidia</taxon>
        <taxon>Analgoidea</taxon>
        <taxon>Pyroglyphidae</taxon>
        <taxon>Dermatophagoidinae</taxon>
        <taxon>Dermatophagoides</taxon>
    </lineage>
</organism>
<comment type="caution">
    <text evidence="1">The sequence shown here is derived from an EMBL/GenBank/DDBJ whole genome shotgun (WGS) entry which is preliminary data.</text>
</comment>
<name>A0A922HY99_DERFA</name>
<protein>
    <submittedName>
        <fullName evidence="1">Uncharacterized protein</fullName>
    </submittedName>
</protein>
<proteinExistence type="predicted"/>
<dbReference type="Proteomes" id="UP000790347">
    <property type="component" value="Unassembled WGS sequence"/>
</dbReference>
<reference evidence="1" key="1">
    <citation type="submission" date="2013-05" db="EMBL/GenBank/DDBJ databases">
        <authorList>
            <person name="Yim A.K.Y."/>
            <person name="Chan T.F."/>
            <person name="Ji K.M."/>
            <person name="Liu X.Y."/>
            <person name="Zhou J.W."/>
            <person name="Li R.Q."/>
            <person name="Yang K.Y."/>
            <person name="Li J."/>
            <person name="Li M."/>
            <person name="Law P.T.W."/>
            <person name="Wu Y.L."/>
            <person name="Cai Z.L."/>
            <person name="Qin H."/>
            <person name="Bao Y."/>
            <person name="Leung R.K.K."/>
            <person name="Ng P.K.S."/>
            <person name="Zou J."/>
            <person name="Zhong X.J."/>
            <person name="Ran P.X."/>
            <person name="Zhong N.S."/>
            <person name="Liu Z.G."/>
            <person name="Tsui S.K.W."/>
        </authorList>
    </citation>
    <scope>NUCLEOTIDE SEQUENCE</scope>
    <source>
        <strain evidence="1">Derf</strain>
        <tissue evidence="1">Whole organism</tissue>
    </source>
</reference>
<gene>
    <name evidence="1" type="ORF">DERF_010111</name>
</gene>
<evidence type="ECO:0000313" key="2">
    <source>
        <dbReference type="Proteomes" id="UP000790347"/>
    </source>
</evidence>
<keyword evidence="2" id="KW-1185">Reference proteome</keyword>
<dbReference type="EMBL" id="ASGP02000004">
    <property type="protein sequence ID" value="KAH9511663.1"/>
    <property type="molecule type" value="Genomic_DNA"/>
</dbReference>
<evidence type="ECO:0000313" key="1">
    <source>
        <dbReference type="EMBL" id="KAH9511663.1"/>
    </source>
</evidence>
<reference evidence="1" key="2">
    <citation type="journal article" date="2022" name="Res Sq">
        <title>Comparative Genomics Reveals Insights into the Divergent Evolution of Astigmatic Mites and Household Pest Adaptations.</title>
        <authorList>
            <person name="Xiong Q."/>
            <person name="Wan A.T.-Y."/>
            <person name="Liu X.-Y."/>
            <person name="Fung C.S.-H."/>
            <person name="Xiao X."/>
            <person name="Malainual N."/>
            <person name="Hou J."/>
            <person name="Wang L."/>
            <person name="Wang M."/>
            <person name="Yang K."/>
            <person name="Cui Y."/>
            <person name="Leung E."/>
            <person name="Nong W."/>
            <person name="Shin S.-K."/>
            <person name="Au S."/>
            <person name="Jeong K.Y."/>
            <person name="Chew F.T."/>
            <person name="Hui J."/>
            <person name="Leung T.F."/>
            <person name="Tungtrongchitr A."/>
            <person name="Zhong N."/>
            <person name="Liu Z."/>
            <person name="Tsui S."/>
        </authorList>
    </citation>
    <scope>NUCLEOTIDE SEQUENCE</scope>
    <source>
        <strain evidence="1">Derf</strain>
        <tissue evidence="1">Whole organism</tissue>
    </source>
</reference>
<dbReference type="AlphaFoldDB" id="A0A922HY99"/>
<sequence length="195" mass="22483">MFNLIRLAMRIYDQAINRQNSPEPSRPKPRMPFRRYNSCSILQNLPTKQNPVDSVSVLLELGPLSSSDSNLFKKPYPVKKNSKTPFVFKKPDKNKTPILLFQKKTDTKPINEVKLKKLKKLIKPIEPIKEYYYFPPTKTPEFVVEETIISEAPIQSNPDLHSDKLTTEMDYDSGDETKIGKEYCISSNSDVMINN</sequence>